<dbReference type="EMBL" id="BOOI01000001">
    <property type="protein sequence ID" value="GIH81926.1"/>
    <property type="molecule type" value="Genomic_DNA"/>
</dbReference>
<evidence type="ECO:0000313" key="7">
    <source>
        <dbReference type="EMBL" id="GIH81926.1"/>
    </source>
</evidence>
<dbReference type="AlphaFoldDB" id="A0A8J3RS22"/>
<evidence type="ECO:0000259" key="6">
    <source>
        <dbReference type="Pfam" id="PF04542"/>
    </source>
</evidence>
<name>A0A8J3RS22_PLARO</name>
<evidence type="ECO:0000256" key="3">
    <source>
        <dbReference type="ARBA" id="ARBA00023125"/>
    </source>
</evidence>
<dbReference type="PANTHER" id="PTHR43133">
    <property type="entry name" value="RNA POLYMERASE ECF-TYPE SIGMA FACTO"/>
    <property type="match status" value="1"/>
</dbReference>
<protein>
    <recommendedName>
        <fullName evidence="6">RNA polymerase sigma-70 region 2 domain-containing protein</fullName>
    </recommendedName>
</protein>
<gene>
    <name evidence="7" type="ORF">Pro02_03340</name>
</gene>
<comment type="caution">
    <text evidence="7">The sequence shown here is derived from an EMBL/GenBank/DDBJ whole genome shotgun (WGS) entry which is preliminary data.</text>
</comment>
<dbReference type="Pfam" id="PF04542">
    <property type="entry name" value="Sigma70_r2"/>
    <property type="match status" value="1"/>
</dbReference>
<sequence>MVLTMTAPPTVQLGDSDLVKESLSRPEAFAALFDRYSGMLYRYVSRRLGPETADDLVGETFLVAFARRDRYDPAYADARPWLFGIVTKLLSRHHRTEAARYRALLRSPTEERVESPADRVAAGVTARAARPALARALTTSPAAWRRPTWRPPCGSSWSRTGPTPPNPETSCGLSPPRTNCSRPCGTAPGEAPLLEDHRSQRRAGRYGTGDREGRSRPHPLLL</sequence>
<evidence type="ECO:0000256" key="1">
    <source>
        <dbReference type="ARBA" id="ARBA00023015"/>
    </source>
</evidence>
<dbReference type="Proteomes" id="UP000655044">
    <property type="component" value="Unassembled WGS sequence"/>
</dbReference>
<dbReference type="SUPFAM" id="SSF88946">
    <property type="entry name" value="Sigma2 domain of RNA polymerase sigma factors"/>
    <property type="match status" value="1"/>
</dbReference>
<dbReference type="GO" id="GO:0016987">
    <property type="term" value="F:sigma factor activity"/>
    <property type="evidence" value="ECO:0007669"/>
    <property type="project" value="UniProtKB-KW"/>
</dbReference>
<dbReference type="PANTHER" id="PTHR43133:SF52">
    <property type="entry name" value="ECF RNA POLYMERASE SIGMA FACTOR SIGL"/>
    <property type="match status" value="1"/>
</dbReference>
<dbReference type="GO" id="GO:0003677">
    <property type="term" value="F:DNA binding"/>
    <property type="evidence" value="ECO:0007669"/>
    <property type="project" value="UniProtKB-KW"/>
</dbReference>
<evidence type="ECO:0000313" key="8">
    <source>
        <dbReference type="Proteomes" id="UP000655044"/>
    </source>
</evidence>
<keyword evidence="2" id="KW-0731">Sigma factor</keyword>
<accession>A0A8J3RS22</accession>
<keyword evidence="4" id="KW-0804">Transcription</keyword>
<dbReference type="GO" id="GO:0006352">
    <property type="term" value="P:DNA-templated transcription initiation"/>
    <property type="evidence" value="ECO:0007669"/>
    <property type="project" value="InterPro"/>
</dbReference>
<dbReference type="Gene3D" id="1.10.1740.10">
    <property type="match status" value="1"/>
</dbReference>
<feature type="compositionally biased region" description="Polar residues" evidence="5">
    <location>
        <begin position="168"/>
        <end position="181"/>
    </location>
</feature>
<reference evidence="7" key="1">
    <citation type="submission" date="2021-01" db="EMBL/GenBank/DDBJ databases">
        <title>Whole genome shotgun sequence of Planobispora rosea NBRC 15558.</title>
        <authorList>
            <person name="Komaki H."/>
            <person name="Tamura T."/>
        </authorList>
    </citation>
    <scope>NUCLEOTIDE SEQUENCE</scope>
    <source>
        <strain evidence="7">NBRC 15558</strain>
    </source>
</reference>
<keyword evidence="3" id="KW-0238">DNA-binding</keyword>
<keyword evidence="1" id="KW-0805">Transcription regulation</keyword>
<dbReference type="InterPro" id="IPR039425">
    <property type="entry name" value="RNA_pol_sigma-70-like"/>
</dbReference>
<evidence type="ECO:0000256" key="2">
    <source>
        <dbReference type="ARBA" id="ARBA00023082"/>
    </source>
</evidence>
<feature type="domain" description="RNA polymerase sigma-70 region 2" evidence="6">
    <location>
        <begin position="32"/>
        <end position="98"/>
    </location>
</feature>
<proteinExistence type="predicted"/>
<dbReference type="InterPro" id="IPR013325">
    <property type="entry name" value="RNA_pol_sigma_r2"/>
</dbReference>
<evidence type="ECO:0000256" key="4">
    <source>
        <dbReference type="ARBA" id="ARBA00023163"/>
    </source>
</evidence>
<feature type="region of interest" description="Disordered" evidence="5">
    <location>
        <begin position="144"/>
        <end position="222"/>
    </location>
</feature>
<organism evidence="7 8">
    <name type="scientific">Planobispora rosea</name>
    <dbReference type="NCBI Taxonomy" id="35762"/>
    <lineage>
        <taxon>Bacteria</taxon>
        <taxon>Bacillati</taxon>
        <taxon>Actinomycetota</taxon>
        <taxon>Actinomycetes</taxon>
        <taxon>Streptosporangiales</taxon>
        <taxon>Streptosporangiaceae</taxon>
        <taxon>Planobispora</taxon>
    </lineage>
</organism>
<evidence type="ECO:0000256" key="5">
    <source>
        <dbReference type="SAM" id="MobiDB-lite"/>
    </source>
</evidence>
<dbReference type="InterPro" id="IPR007627">
    <property type="entry name" value="RNA_pol_sigma70_r2"/>
</dbReference>
<keyword evidence="8" id="KW-1185">Reference proteome</keyword>